<dbReference type="RefSeq" id="YP_009846500.1">
    <property type="nucleotide sequence ID" value="NC_048770.1"/>
</dbReference>
<accession>A0A5B9N6I2</accession>
<evidence type="ECO:0000313" key="1">
    <source>
        <dbReference type="EMBL" id="QEG08415.1"/>
    </source>
</evidence>
<dbReference type="KEGG" id="vg:55616868"/>
<sequence>MFPEFQIKNIEDYITQDTKLVIDADGICYMPASIIDEMYIEVLHKSSGNVKEFKNITEFKGRTKAVSDDSWLGSLNVSRIAKGQQPFSLEDFEVTPKIREKMKIDIATNAIDNHVSMICEKLKVPVERTILLLGGKENFRLDLPLPIQYKSDRNRDLTPTRLKQVRQYLIDNYNVEITEGIESDDKLEIYGFKGYLDYLKSGKFSYIVGSNDKDARATPSLLFDWSREDGQFKQEFTWLIPDSSKSVGAGEFNKGKGKYLGFINYCYQLLAGDTSDTYAPHKHLPRLPKEQQMGETKFFKLLMSCKDPKELLQCVVDTYIMWFPEGTQYIDWRGNEQNLSTLEWLDLQWQCVYMKRTLNDPLTIKMLFDKFGVDYSKTLVKKEE</sequence>
<gene>
    <name evidence="1" type="primary">2L372X_162</name>
</gene>
<reference evidence="1 2" key="1">
    <citation type="submission" date="2019-04" db="EMBL/GenBank/DDBJ databases">
        <title>Nine Novel Phages from a Plateau Lake in Southwest China Provide Insights into Aeromonas Phage Diversity.</title>
        <authorList>
            <person name="Xiao W."/>
            <person name="Bai M."/>
            <person name="Wang Y."/>
            <person name="Cui X."/>
        </authorList>
    </citation>
    <scope>NUCLEOTIDE SEQUENCE [LARGE SCALE GENOMIC DNA]</scope>
</reference>
<name>A0A5B9N6I2_9CAUD</name>
<dbReference type="GeneID" id="55616868"/>
<organism evidence="1 2">
    <name type="scientific">Aeromonas phage 2L372X</name>
    <dbReference type="NCBI Taxonomy" id="2588515"/>
    <lineage>
        <taxon>Viruses</taxon>
        <taxon>Duplodnaviria</taxon>
        <taxon>Heunggongvirae</taxon>
        <taxon>Uroviricota</taxon>
        <taxon>Caudoviricetes</taxon>
        <taxon>Plateaulakevirus</taxon>
        <taxon>Plateaulakevirus pv2L372X</taxon>
    </lineage>
</organism>
<evidence type="ECO:0000313" key="2">
    <source>
        <dbReference type="Proteomes" id="UP000323400"/>
    </source>
</evidence>
<proteinExistence type="predicted"/>
<dbReference type="Proteomes" id="UP000323400">
    <property type="component" value="Segment"/>
</dbReference>
<protein>
    <submittedName>
        <fullName evidence="1">Putative exodeoxyribonuclease</fullName>
    </submittedName>
</protein>
<keyword evidence="2" id="KW-1185">Reference proteome</keyword>
<dbReference type="EMBL" id="MK813938">
    <property type="protein sequence ID" value="QEG08415.1"/>
    <property type="molecule type" value="Genomic_DNA"/>
</dbReference>